<evidence type="ECO:0000256" key="2">
    <source>
        <dbReference type="ARBA" id="ARBA00022475"/>
    </source>
</evidence>
<dbReference type="InterPro" id="IPR035965">
    <property type="entry name" value="PAS-like_dom_sf"/>
</dbReference>
<keyword evidence="2" id="KW-1003">Cell membrane</keyword>
<keyword evidence="8" id="KW-0067">ATP-binding</keyword>
<keyword evidence="11 12" id="KW-0472">Membrane</keyword>
<evidence type="ECO:0000256" key="9">
    <source>
        <dbReference type="ARBA" id="ARBA00022989"/>
    </source>
</evidence>
<feature type="transmembrane region" description="Helical" evidence="12">
    <location>
        <begin position="6"/>
        <end position="28"/>
    </location>
</feature>
<dbReference type="GO" id="GO:0005886">
    <property type="term" value="C:plasma membrane"/>
    <property type="evidence" value="ECO:0007669"/>
    <property type="project" value="UniProtKB-SubCell"/>
</dbReference>
<evidence type="ECO:0000313" key="14">
    <source>
        <dbReference type="EMBL" id="AJH01045.1"/>
    </source>
</evidence>
<dbReference type="Pfam" id="PF17203">
    <property type="entry name" value="sCache_3_2"/>
    <property type="match status" value="1"/>
</dbReference>
<feature type="domain" description="Histidine kinase" evidence="13">
    <location>
        <begin position="333"/>
        <end position="523"/>
    </location>
</feature>
<dbReference type="Gene3D" id="1.10.287.130">
    <property type="match status" value="1"/>
</dbReference>
<keyword evidence="9 12" id="KW-1133">Transmembrane helix</keyword>
<dbReference type="SUPFAM" id="SSF55785">
    <property type="entry name" value="PYP-like sensor domain (PAS domain)"/>
    <property type="match status" value="1"/>
</dbReference>
<keyword evidence="4" id="KW-0808">Transferase</keyword>
<keyword evidence="3" id="KW-0597">Phosphoprotein</keyword>
<dbReference type="AlphaFoldDB" id="A0A0B5QFE1"/>
<evidence type="ECO:0000256" key="10">
    <source>
        <dbReference type="ARBA" id="ARBA00023012"/>
    </source>
</evidence>
<protein>
    <submittedName>
        <fullName evidence="14">Histidine kinase</fullName>
    </submittedName>
</protein>
<dbReference type="InterPro" id="IPR016120">
    <property type="entry name" value="Sig_transdc_His_kin_SpoOB"/>
</dbReference>
<dbReference type="SUPFAM" id="SSF55874">
    <property type="entry name" value="ATPase domain of HSP90 chaperone/DNA topoisomerase II/histidine kinase"/>
    <property type="match status" value="1"/>
</dbReference>
<dbReference type="InterPro" id="IPR036890">
    <property type="entry name" value="HATPase_C_sf"/>
</dbReference>
<evidence type="ECO:0000256" key="5">
    <source>
        <dbReference type="ARBA" id="ARBA00022692"/>
    </source>
</evidence>
<dbReference type="InterPro" id="IPR000014">
    <property type="entry name" value="PAS"/>
</dbReference>
<evidence type="ECO:0000256" key="3">
    <source>
        <dbReference type="ARBA" id="ARBA00022553"/>
    </source>
</evidence>
<evidence type="ECO:0000256" key="1">
    <source>
        <dbReference type="ARBA" id="ARBA00004651"/>
    </source>
</evidence>
<dbReference type="GO" id="GO:0005524">
    <property type="term" value="F:ATP binding"/>
    <property type="evidence" value="ECO:0007669"/>
    <property type="project" value="UniProtKB-KW"/>
</dbReference>
<name>A0A0B5QFE1_CLOBE</name>
<evidence type="ECO:0000256" key="8">
    <source>
        <dbReference type="ARBA" id="ARBA00022840"/>
    </source>
</evidence>
<evidence type="ECO:0000256" key="11">
    <source>
        <dbReference type="ARBA" id="ARBA00023136"/>
    </source>
</evidence>
<dbReference type="PROSITE" id="PS50109">
    <property type="entry name" value="HIS_KIN"/>
    <property type="match status" value="1"/>
</dbReference>
<dbReference type="CDD" id="cd00130">
    <property type="entry name" value="PAS"/>
    <property type="match status" value="1"/>
</dbReference>
<dbReference type="STRING" id="1520.LF65_04508"/>
<dbReference type="KEGG" id="cbei:LF65_04508"/>
<dbReference type="Proteomes" id="UP000031866">
    <property type="component" value="Chromosome"/>
</dbReference>
<dbReference type="PANTHER" id="PTHR43547">
    <property type="entry name" value="TWO-COMPONENT HISTIDINE KINASE"/>
    <property type="match status" value="1"/>
</dbReference>
<dbReference type="InterPro" id="IPR005467">
    <property type="entry name" value="His_kinase_dom"/>
</dbReference>
<dbReference type="Pfam" id="PF14689">
    <property type="entry name" value="SPOB_a"/>
    <property type="match status" value="1"/>
</dbReference>
<dbReference type="InterPro" id="IPR003594">
    <property type="entry name" value="HATPase_dom"/>
</dbReference>
<dbReference type="InterPro" id="IPR033463">
    <property type="entry name" value="sCache_3"/>
</dbReference>
<dbReference type="SMART" id="SM00387">
    <property type="entry name" value="HATPase_c"/>
    <property type="match status" value="1"/>
</dbReference>
<dbReference type="InterPro" id="IPR029151">
    <property type="entry name" value="Sensor-like_sf"/>
</dbReference>
<dbReference type="Gene3D" id="3.30.565.10">
    <property type="entry name" value="Histidine kinase-like ATPase, C-terminal domain"/>
    <property type="match status" value="1"/>
</dbReference>
<evidence type="ECO:0000259" key="13">
    <source>
        <dbReference type="PROSITE" id="PS50109"/>
    </source>
</evidence>
<dbReference type="PANTHER" id="PTHR43547:SF10">
    <property type="entry name" value="SENSOR HISTIDINE KINASE DCUS"/>
    <property type="match status" value="1"/>
</dbReference>
<comment type="subcellular location">
    <subcellularLocation>
        <location evidence="1">Cell membrane</location>
        <topology evidence="1">Multi-pass membrane protein</topology>
    </subcellularLocation>
</comment>
<dbReference type="Gene3D" id="3.30.450.20">
    <property type="entry name" value="PAS domain"/>
    <property type="match status" value="2"/>
</dbReference>
<keyword evidence="5 12" id="KW-0812">Transmembrane</keyword>
<evidence type="ECO:0000256" key="12">
    <source>
        <dbReference type="SAM" id="Phobius"/>
    </source>
</evidence>
<reference evidence="15" key="1">
    <citation type="submission" date="2014-12" db="EMBL/GenBank/DDBJ databases">
        <title>Genome sequence of Clostridium beijerinckii strain 59B.</title>
        <authorList>
            <person name="Little G.T."/>
            <person name="Minton N.P."/>
        </authorList>
    </citation>
    <scope>NUCLEOTIDE SEQUENCE [LARGE SCALE GENOMIC DNA]</scope>
    <source>
        <strain evidence="15">59B</strain>
    </source>
</reference>
<evidence type="ECO:0000313" key="15">
    <source>
        <dbReference type="Proteomes" id="UP000031866"/>
    </source>
</evidence>
<dbReference type="SUPFAM" id="SSF55890">
    <property type="entry name" value="Sporulation response regulatory protein Spo0B"/>
    <property type="match status" value="1"/>
</dbReference>
<sequence>MKLKGKIISLVIAILVISIGSITILSFIEMKKLLRDQIDKNMLNIADSFASTYEVKEYLKGNKAIPIDLLNGEIEKARIKTNVEFIVIMDMNGIRYSHPDKSKIGERFAGGDEDRVLSTGEQYISTGSGTLGISVRAFAPIYDDSNKQIGAVAVGMLYNKFDNEVYTKMYKFIPIILMGLILGISGAIALSYNIKKSIFGLEPEEIALALKQKETVIENIKEGIIALDNNGCITLFNGQASKVLHLKENDIGKPITDFTYESMALKVLNSGKSMTNIEIKVRPGVNVMCKYSIIRGFKKQILGLVVTFEDLSEVREMAEELTGIKKMAWSLRAQNHEFMNKLHTISGLIQLEEYDEVIKFVNVIVESKKNITTIISDKIKNVSLAALILSKYSKCEEARINLIIDDNSRVIKLPQYMTSEELGSVVGNLIENSIDAVKNDGAGEIYMKIFEEDDQMKIMVKDNGCGIPENIRNSIYNIGITSKEGERGFGMYIVKKIIDEAKGAIKFKVDDGTEWEISIPMRRS</sequence>
<dbReference type="GO" id="GO:0000155">
    <property type="term" value="F:phosphorelay sensor kinase activity"/>
    <property type="evidence" value="ECO:0007669"/>
    <property type="project" value="InterPro"/>
</dbReference>
<evidence type="ECO:0000256" key="4">
    <source>
        <dbReference type="ARBA" id="ARBA00022679"/>
    </source>
</evidence>
<dbReference type="FunFam" id="1.10.287.130:FF:000011">
    <property type="entry name" value="Sensor histidine kinase DcuS"/>
    <property type="match status" value="1"/>
</dbReference>
<proteinExistence type="predicted"/>
<keyword evidence="7 14" id="KW-0418">Kinase</keyword>
<keyword evidence="6" id="KW-0547">Nucleotide-binding</keyword>
<evidence type="ECO:0000256" key="6">
    <source>
        <dbReference type="ARBA" id="ARBA00022741"/>
    </source>
</evidence>
<dbReference type="OrthoDB" id="9792686at2"/>
<dbReference type="EMBL" id="CP010086">
    <property type="protein sequence ID" value="AJH01045.1"/>
    <property type="molecule type" value="Genomic_DNA"/>
</dbReference>
<organism evidence="14 15">
    <name type="scientific">Clostridium beijerinckii</name>
    <name type="common">Clostridium MP</name>
    <dbReference type="NCBI Taxonomy" id="1520"/>
    <lineage>
        <taxon>Bacteria</taxon>
        <taxon>Bacillati</taxon>
        <taxon>Bacillota</taxon>
        <taxon>Clostridia</taxon>
        <taxon>Eubacteriales</taxon>
        <taxon>Clostridiaceae</taxon>
        <taxon>Clostridium</taxon>
    </lineage>
</organism>
<evidence type="ECO:0000256" key="7">
    <source>
        <dbReference type="ARBA" id="ARBA00022777"/>
    </source>
</evidence>
<accession>A0A0B5QFE1</accession>
<dbReference type="Pfam" id="PF02518">
    <property type="entry name" value="HATPase_c"/>
    <property type="match status" value="1"/>
</dbReference>
<gene>
    <name evidence="14" type="ORF">LF65_04508</name>
</gene>
<feature type="transmembrane region" description="Helical" evidence="12">
    <location>
        <begin position="172"/>
        <end position="192"/>
    </location>
</feature>
<dbReference type="SUPFAM" id="SSF103190">
    <property type="entry name" value="Sensory domain-like"/>
    <property type="match status" value="1"/>
</dbReference>
<dbReference type="Pfam" id="PF13596">
    <property type="entry name" value="PAS_10"/>
    <property type="match status" value="1"/>
</dbReference>
<keyword evidence="10" id="KW-0902">Two-component regulatory system</keyword>
<dbReference type="InterPro" id="IPR039506">
    <property type="entry name" value="SPOB_a"/>
</dbReference>
<dbReference type="RefSeq" id="WP_041899109.1">
    <property type="nucleotide sequence ID" value="NZ_CP010086.2"/>
</dbReference>